<dbReference type="GO" id="GO:0019900">
    <property type="term" value="F:kinase binding"/>
    <property type="evidence" value="ECO:0007669"/>
    <property type="project" value="TreeGrafter"/>
</dbReference>
<evidence type="ECO:0000256" key="4">
    <source>
        <dbReference type="ARBA" id="ARBA00023054"/>
    </source>
</evidence>
<evidence type="ECO:0000256" key="2">
    <source>
        <dbReference type="ARBA" id="ARBA00022574"/>
    </source>
</evidence>
<evidence type="ECO:0000256" key="1">
    <source>
        <dbReference type="ARBA" id="ARBA00015683"/>
    </source>
</evidence>
<reference evidence="5" key="1">
    <citation type="journal article" date="2023" name="Mol. Biol. Evol.">
        <title>Third-Generation Sequencing Reveals the Adaptive Role of the Epigenome in Three Deep-Sea Polychaetes.</title>
        <authorList>
            <person name="Perez M."/>
            <person name="Aroh O."/>
            <person name="Sun Y."/>
            <person name="Lan Y."/>
            <person name="Juniper S.K."/>
            <person name="Young C.R."/>
            <person name="Angers B."/>
            <person name="Qian P.Y."/>
        </authorList>
    </citation>
    <scope>NUCLEOTIDE SEQUENCE</scope>
    <source>
        <strain evidence="5">P08H-3</strain>
    </source>
</reference>
<accession>A0AAD9MZ70</accession>
<sequence>MMDIGLCRLRRIGLNVLHSALHPRHGLTWTDGNCIYLVPINITEDEVGNNSPMKLGEFDHVSSLHWSSDTGESHCYLCVVHTSVVSLWKVDGSSPKLSFKQIRKIHATPILQGCLWNPKRDVLCIMNKEQCTFYFRHLNKRGSYSLPPIESGKITCGCWTLDGENLIVGIKSIIVKSSSDSSKLVLFELQARGEMPTKLHSVNIPGILGPDLLYCDGFRNMIVVGSNCQNSLHIYKVLDNEFHQIQTMEGLLVMVGRVQQSDPAFLPSSLDMEYTMKLSFKIIMTEVFVIANAIILFHSQTGIEDNSSCKITWKKSLMSFKENYS</sequence>
<dbReference type="Pfam" id="PF15390">
    <property type="entry name" value="WDCP"/>
    <property type="match status" value="2"/>
</dbReference>
<dbReference type="PANTHER" id="PTHR14897">
    <property type="entry name" value="WD REPEAT AND COILED-COIL-CONTAINING PROTEIN"/>
    <property type="match status" value="1"/>
</dbReference>
<keyword evidence="3" id="KW-0677">Repeat</keyword>
<protein>
    <recommendedName>
        <fullName evidence="1">WD repeat and coiled-coil-containing protein</fullName>
    </recommendedName>
</protein>
<dbReference type="EMBL" id="JAODUP010000445">
    <property type="protein sequence ID" value="KAK2149588.1"/>
    <property type="molecule type" value="Genomic_DNA"/>
</dbReference>
<dbReference type="InterPro" id="IPR036322">
    <property type="entry name" value="WD40_repeat_dom_sf"/>
</dbReference>
<evidence type="ECO:0000313" key="6">
    <source>
        <dbReference type="Proteomes" id="UP001208570"/>
    </source>
</evidence>
<evidence type="ECO:0000256" key="3">
    <source>
        <dbReference type="ARBA" id="ARBA00022737"/>
    </source>
</evidence>
<proteinExistence type="predicted"/>
<name>A0AAD9MZ70_9ANNE</name>
<gene>
    <name evidence="5" type="ORF">LSH36_445g00077</name>
</gene>
<evidence type="ECO:0000313" key="5">
    <source>
        <dbReference type="EMBL" id="KAK2149588.1"/>
    </source>
</evidence>
<dbReference type="AlphaFoldDB" id="A0AAD9MZ70"/>
<keyword evidence="4" id="KW-0175">Coiled coil</keyword>
<dbReference type="PANTHER" id="PTHR14897:SF5">
    <property type="entry name" value="WD REPEAT AND COILED-COIL-CONTAINING PROTEIN"/>
    <property type="match status" value="1"/>
</dbReference>
<keyword evidence="2" id="KW-0853">WD repeat</keyword>
<comment type="caution">
    <text evidence="5">The sequence shown here is derived from an EMBL/GenBank/DDBJ whole genome shotgun (WGS) entry which is preliminary data.</text>
</comment>
<keyword evidence="6" id="KW-1185">Reference proteome</keyword>
<dbReference type="Proteomes" id="UP001208570">
    <property type="component" value="Unassembled WGS sequence"/>
</dbReference>
<organism evidence="5 6">
    <name type="scientific">Paralvinella palmiformis</name>
    <dbReference type="NCBI Taxonomy" id="53620"/>
    <lineage>
        <taxon>Eukaryota</taxon>
        <taxon>Metazoa</taxon>
        <taxon>Spiralia</taxon>
        <taxon>Lophotrochozoa</taxon>
        <taxon>Annelida</taxon>
        <taxon>Polychaeta</taxon>
        <taxon>Sedentaria</taxon>
        <taxon>Canalipalpata</taxon>
        <taxon>Terebellida</taxon>
        <taxon>Terebelliformia</taxon>
        <taxon>Alvinellidae</taxon>
        <taxon>Paralvinella</taxon>
    </lineage>
</organism>
<dbReference type="InterPro" id="IPR028041">
    <property type="entry name" value="WDCP"/>
</dbReference>
<dbReference type="SUPFAM" id="SSF50978">
    <property type="entry name" value="WD40 repeat-like"/>
    <property type="match status" value="1"/>
</dbReference>